<reference evidence="14 15" key="1">
    <citation type="submission" date="2020-07" db="EMBL/GenBank/DDBJ databases">
        <title>Novel species isolated from subtropical streams in China.</title>
        <authorList>
            <person name="Lu H."/>
        </authorList>
    </citation>
    <scope>NUCLEOTIDE SEQUENCE [LARGE SCALE GENOMIC DNA]</scope>
    <source>
        <strain evidence="14 15">LX20W</strain>
    </source>
</reference>
<evidence type="ECO:0000256" key="1">
    <source>
        <dbReference type="ARBA" id="ARBA00004383"/>
    </source>
</evidence>
<accession>A0A7W2EQP7</accession>
<comment type="similarity">
    <text evidence="2">Belongs to the lipase chaperone family.</text>
</comment>
<evidence type="ECO:0000256" key="11">
    <source>
        <dbReference type="ARBA" id="ARBA00030948"/>
    </source>
</evidence>
<keyword evidence="9" id="KW-0472">Membrane</keyword>
<evidence type="ECO:0000256" key="12">
    <source>
        <dbReference type="ARBA" id="ARBA00031542"/>
    </source>
</evidence>
<evidence type="ECO:0000256" key="8">
    <source>
        <dbReference type="ARBA" id="ARBA00023098"/>
    </source>
</evidence>
<keyword evidence="13" id="KW-0732">Signal</keyword>
<protein>
    <recommendedName>
        <fullName evidence="11">Lipase helper protein</fullName>
    </recommendedName>
    <alternativeName>
        <fullName evidence="12">Lipase modulator</fullName>
    </alternativeName>
</protein>
<keyword evidence="8" id="KW-0443">Lipid metabolism</keyword>
<evidence type="ECO:0000256" key="13">
    <source>
        <dbReference type="SAM" id="SignalP"/>
    </source>
</evidence>
<evidence type="ECO:0000256" key="5">
    <source>
        <dbReference type="ARBA" id="ARBA00022692"/>
    </source>
</evidence>
<dbReference type="RefSeq" id="WP_182161043.1">
    <property type="nucleotide sequence ID" value="NZ_JACEZT010000004.1"/>
</dbReference>
<keyword evidence="15" id="KW-1185">Reference proteome</keyword>
<gene>
    <name evidence="14" type="ORF">H3H37_07480</name>
</gene>
<dbReference type="GO" id="GO:0051082">
    <property type="term" value="F:unfolded protein binding"/>
    <property type="evidence" value="ECO:0007669"/>
    <property type="project" value="InterPro"/>
</dbReference>
<name>A0A7W2EQP7_9BURK</name>
<keyword evidence="4" id="KW-0997">Cell inner membrane</keyword>
<keyword evidence="3" id="KW-1003">Cell membrane</keyword>
<keyword evidence="5" id="KW-0812">Transmembrane</keyword>
<sequence>MRPGPGLPHACAGAAVLAVLLYAAWPAAAPERTVVVGHDNYFAFVKATPSAQAAPPAPAAVAGARRDAAVPAAVDAPPSPTALAQMEAEVRTLRQQGADEQAVYRLRAQRVNAQLAAQLAERELAETAWQQRVQAYRAERARVAGRGDDTPGQRAATLAQLRAERFDQEELARLEASDTPGVPVLKQD</sequence>
<evidence type="ECO:0000256" key="3">
    <source>
        <dbReference type="ARBA" id="ARBA00022475"/>
    </source>
</evidence>
<dbReference type="Proteomes" id="UP000534388">
    <property type="component" value="Unassembled WGS sequence"/>
</dbReference>
<comment type="subcellular location">
    <subcellularLocation>
        <location evidence="1">Cell inner membrane</location>
        <topology evidence="1">Single-pass membrane protein</topology>
        <orientation evidence="1">Periplasmic side</orientation>
    </subcellularLocation>
</comment>
<dbReference type="InterPro" id="IPR004961">
    <property type="entry name" value="Lipase_chaperone"/>
</dbReference>
<dbReference type="AlphaFoldDB" id="A0A7W2EQP7"/>
<organism evidence="14 15">
    <name type="scientific">Rugamonas brunnea</name>
    <dbReference type="NCBI Taxonomy" id="2758569"/>
    <lineage>
        <taxon>Bacteria</taxon>
        <taxon>Pseudomonadati</taxon>
        <taxon>Pseudomonadota</taxon>
        <taxon>Betaproteobacteria</taxon>
        <taxon>Burkholderiales</taxon>
        <taxon>Oxalobacteraceae</taxon>
        <taxon>Telluria group</taxon>
        <taxon>Rugamonas</taxon>
    </lineage>
</organism>
<dbReference type="GO" id="GO:0016042">
    <property type="term" value="P:lipid catabolic process"/>
    <property type="evidence" value="ECO:0007669"/>
    <property type="project" value="UniProtKB-KW"/>
</dbReference>
<dbReference type="EMBL" id="JACEZT010000004">
    <property type="protein sequence ID" value="MBA5636893.1"/>
    <property type="molecule type" value="Genomic_DNA"/>
</dbReference>
<evidence type="ECO:0000256" key="7">
    <source>
        <dbReference type="ARBA" id="ARBA00022989"/>
    </source>
</evidence>
<evidence type="ECO:0000256" key="2">
    <source>
        <dbReference type="ARBA" id="ARBA00010358"/>
    </source>
</evidence>
<dbReference type="Pfam" id="PF03280">
    <property type="entry name" value="Lipase_chap"/>
    <property type="match status" value="1"/>
</dbReference>
<feature type="chain" id="PRO_5030801495" description="Lipase helper protein" evidence="13">
    <location>
        <begin position="30"/>
        <end position="188"/>
    </location>
</feature>
<evidence type="ECO:0000256" key="9">
    <source>
        <dbReference type="ARBA" id="ARBA00023136"/>
    </source>
</evidence>
<comment type="caution">
    <text evidence="14">The sequence shown here is derived from an EMBL/GenBank/DDBJ whole genome shotgun (WGS) entry which is preliminary data.</text>
</comment>
<dbReference type="SUPFAM" id="SSF158855">
    <property type="entry name" value="Lipase chaperone-like"/>
    <property type="match status" value="1"/>
</dbReference>
<evidence type="ECO:0000313" key="15">
    <source>
        <dbReference type="Proteomes" id="UP000534388"/>
    </source>
</evidence>
<dbReference type="GO" id="GO:0005886">
    <property type="term" value="C:plasma membrane"/>
    <property type="evidence" value="ECO:0007669"/>
    <property type="project" value="UniProtKB-SubCell"/>
</dbReference>
<keyword evidence="10" id="KW-0143">Chaperone</keyword>
<proteinExistence type="inferred from homology"/>
<feature type="signal peptide" evidence="13">
    <location>
        <begin position="1"/>
        <end position="29"/>
    </location>
</feature>
<keyword evidence="6" id="KW-0442">Lipid degradation</keyword>
<keyword evidence="7" id="KW-1133">Transmembrane helix</keyword>
<dbReference type="GO" id="GO:0006457">
    <property type="term" value="P:protein folding"/>
    <property type="evidence" value="ECO:0007669"/>
    <property type="project" value="InterPro"/>
</dbReference>
<evidence type="ECO:0000256" key="4">
    <source>
        <dbReference type="ARBA" id="ARBA00022519"/>
    </source>
</evidence>
<evidence type="ECO:0000256" key="6">
    <source>
        <dbReference type="ARBA" id="ARBA00022963"/>
    </source>
</evidence>
<evidence type="ECO:0000256" key="10">
    <source>
        <dbReference type="ARBA" id="ARBA00023186"/>
    </source>
</evidence>
<evidence type="ECO:0000313" key="14">
    <source>
        <dbReference type="EMBL" id="MBA5636893.1"/>
    </source>
</evidence>